<protein>
    <recommendedName>
        <fullName evidence="2">Tll0287-like domain-containing protein</fullName>
    </recommendedName>
</protein>
<keyword evidence="4" id="KW-1185">Reference proteome</keyword>
<gene>
    <name evidence="3" type="ORF">PX52LOC_00546</name>
</gene>
<accession>A0A5C1A9E1</accession>
<dbReference type="Proteomes" id="UP000324974">
    <property type="component" value="Chromosome"/>
</dbReference>
<organism evidence="3 4">
    <name type="scientific">Limnoglobus roseus</name>
    <dbReference type="NCBI Taxonomy" id="2598579"/>
    <lineage>
        <taxon>Bacteria</taxon>
        <taxon>Pseudomonadati</taxon>
        <taxon>Planctomycetota</taxon>
        <taxon>Planctomycetia</taxon>
        <taxon>Gemmatales</taxon>
        <taxon>Gemmataceae</taxon>
        <taxon>Limnoglobus</taxon>
    </lineage>
</organism>
<dbReference type="AlphaFoldDB" id="A0A5C1A9E1"/>
<evidence type="ECO:0000313" key="4">
    <source>
        <dbReference type="Proteomes" id="UP000324974"/>
    </source>
</evidence>
<reference evidence="4" key="1">
    <citation type="submission" date="2019-08" db="EMBL/GenBank/DDBJ databases">
        <title>Limnoglobus roseus gen. nov., sp. nov., a novel freshwater planctomycete with a giant genome from the family Gemmataceae.</title>
        <authorList>
            <person name="Kulichevskaya I.S."/>
            <person name="Naumoff D.G."/>
            <person name="Miroshnikov K."/>
            <person name="Ivanova A."/>
            <person name="Philippov D.A."/>
            <person name="Hakobyan A."/>
            <person name="Rijpstra I.C."/>
            <person name="Sinninghe Damste J.S."/>
            <person name="Liesack W."/>
            <person name="Dedysh S.N."/>
        </authorList>
    </citation>
    <scope>NUCLEOTIDE SEQUENCE [LARGE SCALE GENOMIC DNA]</scope>
    <source>
        <strain evidence="4">PX52</strain>
    </source>
</reference>
<dbReference type="EMBL" id="CP042425">
    <property type="protein sequence ID" value="QEL13688.1"/>
    <property type="molecule type" value="Genomic_DNA"/>
</dbReference>
<proteinExistence type="predicted"/>
<keyword evidence="1" id="KW-0732">Signal</keyword>
<dbReference type="OrthoDB" id="5568461at2"/>
<feature type="signal peptide" evidence="1">
    <location>
        <begin position="1"/>
        <end position="24"/>
    </location>
</feature>
<evidence type="ECO:0000313" key="3">
    <source>
        <dbReference type="EMBL" id="QEL13688.1"/>
    </source>
</evidence>
<dbReference type="InterPro" id="IPR021796">
    <property type="entry name" value="Tll0287-like_dom"/>
</dbReference>
<sequence length="170" mass="18158">MKTHLRIGAAGVLAVAVLGIHTTAADKKEPDKAALERTREQVQMLDDLYKTAVVSVTAHYGDKQAAKPAIFVANDVFAAMKKKGYHTARLVDATGDPKSDANIAKTEFEKKAIQAIKGGKSTYEEVGEADGKPVLRTATIVPAVMKACAKCHGVKENDLLGAIVYELPIK</sequence>
<dbReference type="KEGG" id="lrs:PX52LOC_00546"/>
<evidence type="ECO:0000259" key="2">
    <source>
        <dbReference type="Pfam" id="PF11845"/>
    </source>
</evidence>
<feature type="chain" id="PRO_5023117782" description="Tll0287-like domain-containing protein" evidence="1">
    <location>
        <begin position="25"/>
        <end position="170"/>
    </location>
</feature>
<dbReference type="Pfam" id="PF11845">
    <property type="entry name" value="Tll0287-like"/>
    <property type="match status" value="1"/>
</dbReference>
<name>A0A5C1A9E1_9BACT</name>
<evidence type="ECO:0000256" key="1">
    <source>
        <dbReference type="SAM" id="SignalP"/>
    </source>
</evidence>
<dbReference type="Gene3D" id="3.30.450.290">
    <property type="match status" value="1"/>
</dbReference>
<feature type="domain" description="Tll0287-like" evidence="2">
    <location>
        <begin position="39"/>
        <end position="157"/>
    </location>
</feature>
<dbReference type="RefSeq" id="WP_149108638.1">
    <property type="nucleotide sequence ID" value="NZ_CP042425.1"/>
</dbReference>